<protein>
    <submittedName>
        <fullName evidence="1">Uncharacterized protein</fullName>
    </submittedName>
</protein>
<dbReference type="Proteomes" id="UP000046176">
    <property type="component" value="Unassembled WGS sequence"/>
</dbReference>
<evidence type="ECO:0000313" key="1">
    <source>
        <dbReference type="EMBL" id="CDZ38821.1"/>
    </source>
</evidence>
<dbReference type="EMBL" id="CCRH01000014">
    <property type="protein sequence ID" value="CDZ38821.1"/>
    <property type="molecule type" value="Genomic_DNA"/>
</dbReference>
<sequence length="242" mass="26586">MTSISAVQPGALLILQQANAQPAENEEDKTEEKKADLVQVANGITGEPARETMRAAFAVNAAFIDVDEKSQLVSDAIAFIGSDKFKISDPTAKLMLKVLLSEKGWQFMQLANQQYEVHGGLTRESLFALTLPQMIAKNRELFTDDEIEIGIKFKDGGGVVVFIPDSEGNSTYRDLVKAISEEETAAEITGNREGLFQLYEEFGKFSAAMTKAFDYKEDEGSPMLIDIDDLASAPWIPKPPRS</sequence>
<reference evidence="1 2" key="1">
    <citation type="submission" date="2014-08" db="EMBL/GenBank/DDBJ databases">
        <authorList>
            <person name="Chen Y.-H."/>
        </authorList>
    </citation>
    <scope>NUCLEOTIDE SEQUENCE [LARGE SCALE GENOMIC DNA]</scope>
</reference>
<organism evidence="1 2">
    <name type="scientific">Neorhizobium galegae bv. officinalis</name>
    <dbReference type="NCBI Taxonomy" id="323656"/>
    <lineage>
        <taxon>Bacteria</taxon>
        <taxon>Pseudomonadati</taxon>
        <taxon>Pseudomonadota</taxon>
        <taxon>Alphaproteobacteria</taxon>
        <taxon>Hyphomicrobiales</taxon>
        <taxon>Rhizobiaceae</taxon>
        <taxon>Rhizobium/Agrobacterium group</taxon>
        <taxon>Neorhizobium</taxon>
    </lineage>
</organism>
<evidence type="ECO:0000313" key="2">
    <source>
        <dbReference type="Proteomes" id="UP000046176"/>
    </source>
</evidence>
<dbReference type="OrthoDB" id="8419071at2"/>
<proteinExistence type="predicted"/>
<accession>A0A0T7FUY4</accession>
<dbReference type="RefSeq" id="WP_046668442.1">
    <property type="nucleotide sequence ID" value="NZ_CCRH01000014.1"/>
</dbReference>
<name>A0A0T7FUY4_NEOGA</name>
<gene>
    <name evidence="1" type="ORF">NGAL_HAMBI1145_45640</name>
</gene>
<dbReference type="AlphaFoldDB" id="A0A0T7FUY4"/>